<evidence type="ECO:0000256" key="7">
    <source>
        <dbReference type="RuleBase" id="RU367016"/>
    </source>
</evidence>
<dbReference type="InterPro" id="IPR032816">
    <property type="entry name" value="VTT_dom"/>
</dbReference>
<feature type="domain" description="VTT" evidence="8">
    <location>
        <begin position="54"/>
        <end position="178"/>
    </location>
</feature>
<protein>
    <submittedName>
        <fullName evidence="9">Inner membrane protein YqjA</fullName>
    </submittedName>
</protein>
<keyword evidence="7" id="KW-0997">Cell inner membrane</keyword>
<feature type="transmembrane region" description="Helical" evidence="7">
    <location>
        <begin position="74"/>
        <end position="94"/>
    </location>
</feature>
<evidence type="ECO:0000256" key="5">
    <source>
        <dbReference type="ARBA" id="ARBA00022989"/>
    </source>
</evidence>
<comment type="subcellular location">
    <subcellularLocation>
        <location evidence="7">Cell inner membrane</location>
        <topology evidence="7">Multi-pass membrane protein</topology>
    </subcellularLocation>
    <subcellularLocation>
        <location evidence="1">Cell membrane</location>
        <topology evidence="1">Multi-pass membrane protein</topology>
    </subcellularLocation>
</comment>
<organism evidence="9 10">
    <name type="scientific">Candidatus Hoaglandella endobia</name>
    <dbReference type="NCBI Taxonomy" id="1778263"/>
    <lineage>
        <taxon>Bacteria</taxon>
        <taxon>Pseudomonadati</taxon>
        <taxon>Pseudomonadota</taxon>
        <taxon>Gammaproteobacteria</taxon>
        <taxon>Enterobacterales</taxon>
        <taxon>Enterobacteriaceae</taxon>
        <taxon>Candidatus Hoaglandella</taxon>
    </lineage>
</organism>
<evidence type="ECO:0000256" key="3">
    <source>
        <dbReference type="ARBA" id="ARBA00022475"/>
    </source>
</evidence>
<proteinExistence type="inferred from homology"/>
<dbReference type="InterPro" id="IPR032818">
    <property type="entry name" value="DedA-like"/>
</dbReference>
<dbReference type="Proteomes" id="UP000095477">
    <property type="component" value="Chromosome I"/>
</dbReference>
<dbReference type="Pfam" id="PF09335">
    <property type="entry name" value="VTT_dom"/>
    <property type="match status" value="1"/>
</dbReference>
<keyword evidence="4 7" id="KW-0812">Transmembrane</keyword>
<keyword evidence="10" id="KW-1185">Reference proteome</keyword>
<evidence type="ECO:0000256" key="1">
    <source>
        <dbReference type="ARBA" id="ARBA00004651"/>
    </source>
</evidence>
<evidence type="ECO:0000313" key="10">
    <source>
        <dbReference type="Proteomes" id="UP000095477"/>
    </source>
</evidence>
<keyword evidence="3" id="KW-1003">Cell membrane</keyword>
<feature type="transmembrane region" description="Helical" evidence="7">
    <location>
        <begin position="30"/>
        <end position="54"/>
    </location>
</feature>
<feature type="transmembrane region" description="Helical" evidence="7">
    <location>
        <begin position="161"/>
        <end position="182"/>
    </location>
</feature>
<dbReference type="GO" id="GO:0005886">
    <property type="term" value="C:plasma membrane"/>
    <property type="evidence" value="ECO:0007669"/>
    <property type="project" value="UniProtKB-SubCell"/>
</dbReference>
<dbReference type="AlphaFoldDB" id="A0A143WTM5"/>
<evidence type="ECO:0000313" key="9">
    <source>
        <dbReference type="EMBL" id="CUX97189.1"/>
    </source>
</evidence>
<name>A0A143WTM5_9ENTR</name>
<dbReference type="PANTHER" id="PTHR30353">
    <property type="entry name" value="INNER MEMBRANE PROTEIN DEDA-RELATED"/>
    <property type="match status" value="1"/>
</dbReference>
<dbReference type="KEGG" id="hed:TPER_HE00261"/>
<dbReference type="EMBL" id="LN999835">
    <property type="protein sequence ID" value="CUX97189.1"/>
    <property type="molecule type" value="Genomic_DNA"/>
</dbReference>
<feature type="transmembrane region" description="Helical" evidence="7">
    <location>
        <begin position="194"/>
        <end position="218"/>
    </location>
</feature>
<evidence type="ECO:0000256" key="4">
    <source>
        <dbReference type="ARBA" id="ARBA00022692"/>
    </source>
</evidence>
<keyword evidence="5 7" id="KW-1133">Transmembrane helix</keyword>
<accession>A0A143WTM5</accession>
<evidence type="ECO:0000256" key="6">
    <source>
        <dbReference type="ARBA" id="ARBA00023136"/>
    </source>
</evidence>
<comment type="similarity">
    <text evidence="2 7">Belongs to the DedA family.</text>
</comment>
<dbReference type="PANTHER" id="PTHR30353:SF11">
    <property type="entry name" value="INNER MEMBRANE PROTEIN YQJA"/>
    <property type="match status" value="1"/>
</dbReference>
<evidence type="ECO:0000259" key="8">
    <source>
        <dbReference type="Pfam" id="PF09335"/>
    </source>
</evidence>
<dbReference type="PATRIC" id="fig|1778263.3.peg.261"/>
<keyword evidence="6 7" id="KW-0472">Membrane</keyword>
<evidence type="ECO:0000256" key="2">
    <source>
        <dbReference type="ARBA" id="ARBA00010792"/>
    </source>
</evidence>
<reference evidence="10" key="1">
    <citation type="submission" date="2016-01" db="EMBL/GenBank/DDBJ databases">
        <authorList>
            <person name="Husnik F."/>
        </authorList>
    </citation>
    <scope>NUCLEOTIDE SEQUENCE [LARGE SCALE GENOMIC DNA]</scope>
</reference>
<feature type="transmembrane region" description="Helical" evidence="7">
    <location>
        <begin position="129"/>
        <end position="149"/>
    </location>
</feature>
<sequence>MLKIALMNIFKELLHALWQQDFKTLSDLRLVWTIYLVVFFILFFENSLLPTAFLPGDSLLILLGMLIAKGTLNFSLVLLLLTVAASLGSWVSYLQGKWLKNNRWVKRWLEHLPAHYHQQAFKMFHRHGLSALLIGRFIAFVRTLLPTIVGLSDLKNLRFHFFNWISAFLWVFILTLLGFSLGKMPLLQRYEEEVMLCVMLLPLALLTIGLISSLVMVWRRKQYYDINNER</sequence>
<gene>
    <name evidence="9" type="primary">yqjA</name>
    <name evidence="9" type="ORF">TPER_HE00261</name>
</gene>